<dbReference type="EC" id="5.3.3.2" evidence="3"/>
<dbReference type="SUPFAM" id="SSF55811">
    <property type="entry name" value="Nudix"/>
    <property type="match status" value="1"/>
</dbReference>
<dbReference type="PANTHER" id="PTHR10885">
    <property type="entry name" value="ISOPENTENYL-DIPHOSPHATE DELTA-ISOMERASE"/>
    <property type="match status" value="1"/>
</dbReference>
<feature type="domain" description="Nudix hydrolase" evidence="10">
    <location>
        <begin position="54"/>
        <end position="188"/>
    </location>
</feature>
<dbReference type="PROSITE" id="PS51462">
    <property type="entry name" value="NUDIX"/>
    <property type="match status" value="1"/>
</dbReference>
<protein>
    <recommendedName>
        <fullName evidence="3">isopentenyl-diphosphate Delta-isomerase</fullName>
        <ecNumber evidence="3">5.3.3.2</ecNumber>
    </recommendedName>
</protein>
<dbReference type="Pfam" id="PF00293">
    <property type="entry name" value="NUDIX"/>
    <property type="match status" value="1"/>
</dbReference>
<keyword evidence="5" id="KW-0479">Metal-binding</keyword>
<keyword evidence="7" id="KW-0464">Manganese</keyword>
<evidence type="ECO:0000259" key="10">
    <source>
        <dbReference type="PROSITE" id="PS51462"/>
    </source>
</evidence>
<dbReference type="Gene3D" id="3.90.79.10">
    <property type="entry name" value="Nucleoside Triphosphate Pyrophosphohydrolase"/>
    <property type="match status" value="1"/>
</dbReference>
<dbReference type="InterPro" id="IPR000086">
    <property type="entry name" value="NUDIX_hydrolase_dom"/>
</dbReference>
<comment type="pathway">
    <text evidence="1">Isoprenoid biosynthesis; dimethylallyl diphosphate biosynthesis; dimethylallyl diphosphate from isopentenyl diphosphate: step 1/1.</text>
</comment>
<evidence type="ECO:0000256" key="8">
    <source>
        <dbReference type="ARBA" id="ARBA00023229"/>
    </source>
</evidence>
<evidence type="ECO:0000256" key="5">
    <source>
        <dbReference type="ARBA" id="ARBA00022723"/>
    </source>
</evidence>
<dbReference type="CDD" id="cd02885">
    <property type="entry name" value="NUDIX_IPP_Isomerase"/>
    <property type="match status" value="1"/>
</dbReference>
<dbReference type="GO" id="GO:0009240">
    <property type="term" value="P:isopentenyl diphosphate biosynthetic process"/>
    <property type="evidence" value="ECO:0007669"/>
    <property type="project" value="TreeGrafter"/>
</dbReference>
<dbReference type="InterPro" id="IPR056375">
    <property type="entry name" value="Idi_bact"/>
</dbReference>
<gene>
    <name evidence="11" type="primary">IDI</name>
    <name evidence="11" type="synonym">idi</name>
</gene>
<keyword evidence="6" id="KW-0460">Magnesium</keyword>
<dbReference type="InterPro" id="IPR015797">
    <property type="entry name" value="NUDIX_hydrolase-like_dom_sf"/>
</dbReference>
<keyword evidence="9 11" id="KW-0413">Isomerase</keyword>
<dbReference type="HAMAP" id="MF_00202">
    <property type="entry name" value="Idi"/>
    <property type="match status" value="1"/>
</dbReference>
<evidence type="ECO:0000256" key="6">
    <source>
        <dbReference type="ARBA" id="ARBA00022842"/>
    </source>
</evidence>
<dbReference type="GO" id="GO:0004452">
    <property type="term" value="F:isopentenyl-diphosphate delta-isomerase activity"/>
    <property type="evidence" value="ECO:0007669"/>
    <property type="project" value="UniProtKB-EC"/>
</dbReference>
<dbReference type="AlphaFoldDB" id="A0A075FW48"/>
<dbReference type="GO" id="GO:0050992">
    <property type="term" value="P:dimethylallyl diphosphate biosynthetic process"/>
    <property type="evidence" value="ECO:0007669"/>
    <property type="project" value="UniProtKB-UniPathway"/>
</dbReference>
<evidence type="ECO:0000256" key="1">
    <source>
        <dbReference type="ARBA" id="ARBA00004826"/>
    </source>
</evidence>
<accession>A0A075FW48</accession>
<sequence length="237" mass="27295">MVINPKESLTLLLAKNLKVRYLGENMEEYVILVDQNDNPIGKEDKVKCHLPNGKLHRAFTALIFNGDGKLLLTKRGDGKMLWPNDWDGTVASHPRESETYVSSAERRMPEEIGIGCKMNYVNKFEYHVPYKDIGSENEICGTLIGTVDSFDESSLIKDEISEIKWIDPDELKNELEENKDVYCPWMVIALYFLADSDSNTLEKFNSLITKWASDDLKRVYENAIKHYIPNNNWRLVT</sequence>
<evidence type="ECO:0000256" key="2">
    <source>
        <dbReference type="ARBA" id="ARBA00007579"/>
    </source>
</evidence>
<organism evidence="11">
    <name type="scientific">uncultured marine thaumarchaeote AD1000_41_B03</name>
    <dbReference type="NCBI Taxonomy" id="1455915"/>
    <lineage>
        <taxon>Archaea</taxon>
        <taxon>Nitrososphaerota</taxon>
        <taxon>environmental samples</taxon>
    </lineage>
</organism>
<dbReference type="EMBL" id="KF900406">
    <property type="protein sequence ID" value="AIE93877.1"/>
    <property type="molecule type" value="Genomic_DNA"/>
</dbReference>
<keyword evidence="8" id="KW-0414">Isoprene biosynthesis</keyword>
<evidence type="ECO:0000256" key="9">
    <source>
        <dbReference type="ARBA" id="ARBA00023235"/>
    </source>
</evidence>
<dbReference type="GO" id="GO:0005737">
    <property type="term" value="C:cytoplasm"/>
    <property type="evidence" value="ECO:0007669"/>
    <property type="project" value="TreeGrafter"/>
</dbReference>
<dbReference type="GO" id="GO:0046872">
    <property type="term" value="F:metal ion binding"/>
    <property type="evidence" value="ECO:0007669"/>
    <property type="project" value="UniProtKB-KW"/>
</dbReference>
<dbReference type="InterPro" id="IPR011876">
    <property type="entry name" value="IsopentenylPP_isomerase_typ1"/>
</dbReference>
<dbReference type="UniPathway" id="UPA00059">
    <property type="reaction ID" value="UER00104"/>
</dbReference>
<evidence type="ECO:0000313" key="11">
    <source>
        <dbReference type="EMBL" id="AIE93877.1"/>
    </source>
</evidence>
<comment type="similarity">
    <text evidence="2">Belongs to the IPP isomerase type 1 family.</text>
</comment>
<proteinExistence type="inferred from homology"/>
<reference evidence="11" key="1">
    <citation type="journal article" date="2014" name="Genome Biol. Evol.">
        <title>Pangenome evidence for extensive interdomain horizontal transfer affecting lineage core and shell genes in uncultured planktonic thaumarchaeota and euryarchaeota.</title>
        <authorList>
            <person name="Deschamps P."/>
            <person name="Zivanovic Y."/>
            <person name="Moreira D."/>
            <person name="Rodriguez-Valera F."/>
            <person name="Lopez-Garcia P."/>
        </authorList>
    </citation>
    <scope>NUCLEOTIDE SEQUENCE</scope>
</reference>
<evidence type="ECO:0000256" key="3">
    <source>
        <dbReference type="ARBA" id="ARBA00012057"/>
    </source>
</evidence>
<keyword evidence="4" id="KW-0963">Cytoplasm</keyword>
<name>A0A075FW48_9ARCH</name>
<dbReference type="PANTHER" id="PTHR10885:SF0">
    <property type="entry name" value="ISOPENTENYL-DIPHOSPHATE DELTA-ISOMERASE"/>
    <property type="match status" value="1"/>
</dbReference>
<evidence type="ECO:0000256" key="7">
    <source>
        <dbReference type="ARBA" id="ARBA00023211"/>
    </source>
</evidence>
<evidence type="ECO:0000256" key="4">
    <source>
        <dbReference type="ARBA" id="ARBA00022490"/>
    </source>
</evidence>